<dbReference type="WBParaSite" id="L893_g3544.t1">
    <property type="protein sequence ID" value="L893_g3544.t1"/>
    <property type="gene ID" value="L893_g3544"/>
</dbReference>
<proteinExistence type="predicted"/>
<reference evidence="2" key="1">
    <citation type="submission" date="2016-11" db="UniProtKB">
        <authorList>
            <consortium name="WormBaseParasite"/>
        </authorList>
    </citation>
    <scope>IDENTIFICATION</scope>
</reference>
<name>A0A1I8A979_9BILA</name>
<dbReference type="Proteomes" id="UP000095287">
    <property type="component" value="Unplaced"/>
</dbReference>
<organism evidence="1 2">
    <name type="scientific">Steinernema glaseri</name>
    <dbReference type="NCBI Taxonomy" id="37863"/>
    <lineage>
        <taxon>Eukaryota</taxon>
        <taxon>Metazoa</taxon>
        <taxon>Ecdysozoa</taxon>
        <taxon>Nematoda</taxon>
        <taxon>Chromadorea</taxon>
        <taxon>Rhabditida</taxon>
        <taxon>Tylenchina</taxon>
        <taxon>Panagrolaimomorpha</taxon>
        <taxon>Strongyloidoidea</taxon>
        <taxon>Steinernematidae</taxon>
        <taxon>Steinernema</taxon>
    </lineage>
</organism>
<evidence type="ECO:0000313" key="2">
    <source>
        <dbReference type="WBParaSite" id="L893_g3544.t1"/>
    </source>
</evidence>
<evidence type="ECO:0000313" key="1">
    <source>
        <dbReference type="Proteomes" id="UP000095287"/>
    </source>
</evidence>
<accession>A0A1I8A979</accession>
<protein>
    <submittedName>
        <fullName evidence="2">Uncharacterized protein</fullName>
    </submittedName>
</protein>
<dbReference type="AlphaFoldDB" id="A0A1I8A979"/>
<sequence>MLSYWFFTKATHWTALHIVRTSQLREWLDDVPVVFLPPVDKFHFDLNFLNRGTSIPVVTLAVLRTSDLNAQKCLEMTAALRSLLLAILSIGCIRSAGLPSTTPFSKCIPLALNNCPMLPVKMIIQQAIDAVGHDAPMQMQVRSFS</sequence>
<keyword evidence="1" id="KW-1185">Reference proteome</keyword>